<evidence type="ECO:0000313" key="2">
    <source>
        <dbReference type="EMBL" id="CAA9546150.1"/>
    </source>
</evidence>
<sequence length="723" mass="76696">MSGPDHDTSGQSVASWITIEPDSTVTARSGKVELGTGLRSALRAIVGAELGLPARRVRMVLGDTALVPDQGVTAGSKSIQTAGMLLQRAAAAARRELVAAAGELLGTAVDDLALRDGAIVDRKDPARFITLGQLAAVSLDVPVPDLMPGDPLPACGGDMDLGRIELPEMLTGSFRYVHDLVLAGMLHARVIRPHRRVPEGIGASIATLDTSAAEALPGVLAIVRDGSFLAVVAEREDAAIAAANAIRVEWTTHPPLPDQADLFDAIRRAPVVESRHTPGDAPPPANALPSGQTLHARYEVPYQAHGSLGPSCAVADVRDDGATIWSSTQGVFSLRDAIAPLLGLMPGQVRVISTEGSGCYGHNGAEDVAADAALISQRVGRPVRVQWSRQDEFAWEPKGSAMVSEVSGSLDEAGAIVGWTYEVWTLTHSNRPGGQPGLLLAASQLAEPIPSPQRRRFGGGDRNAAHPYDLPHSTTTAYWIEAGPLHQSSLRSLGGFANTTAIESFIDELACAAGADPVAFRLRHLSDPRAREVIERVEATAGWCPGPARSGARNGSRDGMLHGQGIAWTRYEGEYAYVAMIADVSVDPGSGAIRVERVTVAHDCGRIISRDGVANQVEGNIIQGISRTLKEEVTWDADGITSLTFASYPILTFPEVPEIDVVLIDRPGEPPWGAGEPAICPVAAAIGNAVFDATAVRLRRLPFTPQRFRDTREYRQRVKMTSR</sequence>
<dbReference type="Gene3D" id="3.30.365.10">
    <property type="entry name" value="Aldehyde oxidase/xanthine dehydrogenase, molybdopterin binding domain"/>
    <property type="match status" value="4"/>
</dbReference>
<gene>
    <name evidence="2" type="ORF">AVDCRST_MAG87-482</name>
</gene>
<protein>
    <submittedName>
        <fullName evidence="2">Isoquinoline 1-oxidoreductase beta subunit</fullName>
        <ecNumber evidence="2">1.3.99.16</ecNumber>
    </submittedName>
</protein>
<dbReference type="PIRSF" id="PIRSF036389">
    <property type="entry name" value="IOR_B"/>
    <property type="match status" value="1"/>
</dbReference>
<dbReference type="InterPro" id="IPR037165">
    <property type="entry name" value="AldOxase/xan_DH_Mopterin-bd_sf"/>
</dbReference>
<evidence type="ECO:0000259" key="1">
    <source>
        <dbReference type="SMART" id="SM01008"/>
    </source>
</evidence>
<dbReference type="SMART" id="SM01008">
    <property type="entry name" value="Ald_Xan_dh_C"/>
    <property type="match status" value="1"/>
</dbReference>
<feature type="domain" description="Aldehyde oxidase/xanthine dehydrogenase a/b hammerhead" evidence="1">
    <location>
        <begin position="171"/>
        <end position="254"/>
    </location>
</feature>
<proteinExistence type="predicted"/>
<dbReference type="PANTHER" id="PTHR47495:SF1">
    <property type="entry name" value="BLL3820 PROTEIN"/>
    <property type="match status" value="1"/>
</dbReference>
<keyword evidence="2" id="KW-0560">Oxidoreductase</keyword>
<dbReference type="EMBL" id="CADCWJ010000122">
    <property type="protein sequence ID" value="CAA9546150.1"/>
    <property type="molecule type" value="Genomic_DNA"/>
</dbReference>
<dbReference type="InterPro" id="IPR046867">
    <property type="entry name" value="AldOxase/xan_DH_MoCoBD2"/>
</dbReference>
<dbReference type="InterPro" id="IPR012368">
    <property type="entry name" value="OxRdtase_Mopterin-bd_su_IorB"/>
</dbReference>
<dbReference type="InterPro" id="IPR008274">
    <property type="entry name" value="AldOxase/xan_DH_MoCoBD1"/>
</dbReference>
<dbReference type="AlphaFoldDB" id="A0A6J4UBT2"/>
<organism evidence="2">
    <name type="scientific">uncultured Thermomicrobiales bacterium</name>
    <dbReference type="NCBI Taxonomy" id="1645740"/>
    <lineage>
        <taxon>Bacteria</taxon>
        <taxon>Pseudomonadati</taxon>
        <taxon>Thermomicrobiota</taxon>
        <taxon>Thermomicrobia</taxon>
        <taxon>Thermomicrobiales</taxon>
        <taxon>environmental samples</taxon>
    </lineage>
</organism>
<dbReference type="SUPFAM" id="SSF54665">
    <property type="entry name" value="CO dehydrogenase molybdoprotein N-domain-like"/>
    <property type="match status" value="1"/>
</dbReference>
<dbReference type="InterPro" id="IPR000674">
    <property type="entry name" value="Ald_Oxase/Xan_DH_a/b"/>
</dbReference>
<dbReference type="InterPro" id="IPR036856">
    <property type="entry name" value="Ald_Oxase/Xan_DH_a/b_sf"/>
</dbReference>
<dbReference type="Pfam" id="PF02738">
    <property type="entry name" value="MoCoBD_1"/>
    <property type="match status" value="1"/>
</dbReference>
<accession>A0A6J4UBT2</accession>
<dbReference type="Gene3D" id="3.90.1170.50">
    <property type="entry name" value="Aldehyde oxidase/xanthine dehydrogenase, a/b hammerhead"/>
    <property type="match status" value="1"/>
</dbReference>
<dbReference type="SUPFAM" id="SSF56003">
    <property type="entry name" value="Molybdenum cofactor-binding domain"/>
    <property type="match status" value="2"/>
</dbReference>
<reference evidence="2" key="1">
    <citation type="submission" date="2020-02" db="EMBL/GenBank/DDBJ databases">
        <authorList>
            <person name="Meier V. D."/>
        </authorList>
    </citation>
    <scope>NUCLEOTIDE SEQUENCE</scope>
    <source>
        <strain evidence="2">AVDCRST_MAG87</strain>
    </source>
</reference>
<dbReference type="PANTHER" id="PTHR47495">
    <property type="entry name" value="ALDEHYDE DEHYDROGENASE"/>
    <property type="match status" value="1"/>
</dbReference>
<name>A0A6J4UBT2_9BACT</name>
<dbReference type="InterPro" id="IPR052516">
    <property type="entry name" value="N-heterocyclic_Hydroxylase"/>
</dbReference>
<dbReference type="GO" id="GO:0047121">
    <property type="term" value="F:isoquinoline 1-oxidoreductase activity"/>
    <property type="evidence" value="ECO:0007669"/>
    <property type="project" value="UniProtKB-EC"/>
</dbReference>
<dbReference type="EC" id="1.3.99.16" evidence="2"/>
<dbReference type="Pfam" id="PF20256">
    <property type="entry name" value="MoCoBD_2"/>
    <property type="match status" value="2"/>
</dbReference>